<evidence type="ECO:0000256" key="1">
    <source>
        <dbReference type="SAM" id="SignalP"/>
    </source>
</evidence>
<sequence>LALHLFSVCANSASCEWLFSVLGNTLTKLCNHLGTKTLTSLAEMKMHICDEHLQMAGKAHDRLKCNFGKCKDPFTPLEMPGTTDQSDGEVNHSELFEGITEQMSCRVQEDEDTTLDDSEDQDLITAQDSISISIEELFNFDSRDWIATHQHSATQSLAEEMEFYELCGLDGDGDEGLDIDIDDTLASIVHI</sequence>
<dbReference type="EMBL" id="JAUEPU010000002">
    <property type="protein sequence ID" value="KAK0505458.1"/>
    <property type="molecule type" value="Genomic_DNA"/>
</dbReference>
<protein>
    <recommendedName>
        <fullName evidence="4">HAT C-terminal dimerisation domain-containing protein</fullName>
    </recommendedName>
</protein>
<dbReference type="Proteomes" id="UP001175228">
    <property type="component" value="Unassembled WGS sequence"/>
</dbReference>
<proteinExistence type="predicted"/>
<gene>
    <name evidence="2" type="ORF">EDD18DRAFT_1060672</name>
</gene>
<dbReference type="InterPro" id="IPR012337">
    <property type="entry name" value="RNaseH-like_sf"/>
</dbReference>
<comment type="caution">
    <text evidence="2">The sequence shown here is derived from an EMBL/GenBank/DDBJ whole genome shotgun (WGS) entry which is preliminary data.</text>
</comment>
<accession>A0AA39QM33</accession>
<feature type="non-terminal residue" evidence="2">
    <location>
        <position position="1"/>
    </location>
</feature>
<keyword evidence="1" id="KW-0732">Signal</keyword>
<dbReference type="SUPFAM" id="SSF53098">
    <property type="entry name" value="Ribonuclease H-like"/>
    <property type="match status" value="1"/>
</dbReference>
<evidence type="ECO:0000313" key="2">
    <source>
        <dbReference type="EMBL" id="KAK0505458.1"/>
    </source>
</evidence>
<feature type="chain" id="PRO_5041410789" description="HAT C-terminal dimerisation domain-containing protein" evidence="1">
    <location>
        <begin position="16"/>
        <end position="191"/>
    </location>
</feature>
<feature type="signal peptide" evidence="1">
    <location>
        <begin position="1"/>
        <end position="15"/>
    </location>
</feature>
<organism evidence="2 3">
    <name type="scientific">Armillaria luteobubalina</name>
    <dbReference type="NCBI Taxonomy" id="153913"/>
    <lineage>
        <taxon>Eukaryota</taxon>
        <taxon>Fungi</taxon>
        <taxon>Dikarya</taxon>
        <taxon>Basidiomycota</taxon>
        <taxon>Agaricomycotina</taxon>
        <taxon>Agaricomycetes</taxon>
        <taxon>Agaricomycetidae</taxon>
        <taxon>Agaricales</taxon>
        <taxon>Marasmiineae</taxon>
        <taxon>Physalacriaceae</taxon>
        <taxon>Armillaria</taxon>
    </lineage>
</organism>
<dbReference type="AlphaFoldDB" id="A0AA39QM33"/>
<evidence type="ECO:0000313" key="3">
    <source>
        <dbReference type="Proteomes" id="UP001175228"/>
    </source>
</evidence>
<reference evidence="2" key="1">
    <citation type="submission" date="2023-06" db="EMBL/GenBank/DDBJ databases">
        <authorList>
            <consortium name="Lawrence Berkeley National Laboratory"/>
            <person name="Ahrendt S."/>
            <person name="Sahu N."/>
            <person name="Indic B."/>
            <person name="Wong-Bajracharya J."/>
            <person name="Merenyi Z."/>
            <person name="Ke H.-M."/>
            <person name="Monk M."/>
            <person name="Kocsube S."/>
            <person name="Drula E."/>
            <person name="Lipzen A."/>
            <person name="Balint B."/>
            <person name="Henrissat B."/>
            <person name="Andreopoulos B."/>
            <person name="Martin F.M."/>
            <person name="Harder C.B."/>
            <person name="Rigling D."/>
            <person name="Ford K.L."/>
            <person name="Foster G.D."/>
            <person name="Pangilinan J."/>
            <person name="Papanicolaou A."/>
            <person name="Barry K."/>
            <person name="LaButti K."/>
            <person name="Viragh M."/>
            <person name="Koriabine M."/>
            <person name="Yan M."/>
            <person name="Riley R."/>
            <person name="Champramary S."/>
            <person name="Plett K.L."/>
            <person name="Tsai I.J."/>
            <person name="Slot J."/>
            <person name="Sipos G."/>
            <person name="Plett J."/>
            <person name="Nagy L.G."/>
            <person name="Grigoriev I.V."/>
        </authorList>
    </citation>
    <scope>NUCLEOTIDE SEQUENCE</scope>
    <source>
        <strain evidence="2">HWK02</strain>
    </source>
</reference>
<name>A0AA39QM33_9AGAR</name>
<evidence type="ECO:0008006" key="4">
    <source>
        <dbReference type="Google" id="ProtNLM"/>
    </source>
</evidence>
<keyword evidence="3" id="KW-1185">Reference proteome</keyword>